<dbReference type="GO" id="GO:0000981">
    <property type="term" value="F:DNA-binding transcription factor activity, RNA polymerase II-specific"/>
    <property type="evidence" value="ECO:0000318"/>
    <property type="project" value="GO_Central"/>
</dbReference>
<dbReference type="AlphaFoldDB" id="A0A1Y1HMM3"/>
<gene>
    <name evidence="10" type="ORF">KFL_000400130</name>
</gene>
<keyword evidence="5" id="KW-0804">Transcription</keyword>
<reference evidence="10 11" key="1">
    <citation type="journal article" date="2014" name="Nat. Commun.">
        <title>Klebsormidium flaccidum genome reveals primary factors for plant terrestrial adaptation.</title>
        <authorList>
            <person name="Hori K."/>
            <person name="Maruyama F."/>
            <person name="Fujisawa T."/>
            <person name="Togashi T."/>
            <person name="Yamamoto N."/>
            <person name="Seo M."/>
            <person name="Sato S."/>
            <person name="Yamada T."/>
            <person name="Mori H."/>
            <person name="Tajima N."/>
            <person name="Moriyama T."/>
            <person name="Ikeuchi M."/>
            <person name="Watanabe M."/>
            <person name="Wada H."/>
            <person name="Kobayashi K."/>
            <person name="Saito M."/>
            <person name="Masuda T."/>
            <person name="Sasaki-Sekimoto Y."/>
            <person name="Mashiguchi K."/>
            <person name="Awai K."/>
            <person name="Shimojima M."/>
            <person name="Masuda S."/>
            <person name="Iwai M."/>
            <person name="Nobusawa T."/>
            <person name="Narise T."/>
            <person name="Kondo S."/>
            <person name="Saito H."/>
            <person name="Sato R."/>
            <person name="Murakawa M."/>
            <person name="Ihara Y."/>
            <person name="Oshima-Yamada Y."/>
            <person name="Ohtaka K."/>
            <person name="Satoh M."/>
            <person name="Sonobe K."/>
            <person name="Ishii M."/>
            <person name="Ohtani R."/>
            <person name="Kanamori-Sato M."/>
            <person name="Honoki R."/>
            <person name="Miyazaki D."/>
            <person name="Mochizuki H."/>
            <person name="Umetsu J."/>
            <person name="Higashi K."/>
            <person name="Shibata D."/>
            <person name="Kamiya Y."/>
            <person name="Sato N."/>
            <person name="Nakamura Y."/>
            <person name="Tabata S."/>
            <person name="Ida S."/>
            <person name="Kurokawa K."/>
            <person name="Ohta H."/>
        </authorList>
    </citation>
    <scope>NUCLEOTIDE SEQUENCE [LARGE SCALE GENOMIC DNA]</scope>
    <source>
        <strain evidence="10 11">NIES-2285</strain>
    </source>
</reference>
<feature type="compositionally biased region" description="Pro residues" evidence="7">
    <location>
        <begin position="286"/>
        <end position="302"/>
    </location>
</feature>
<feature type="domain" description="HTH myb-type" evidence="9">
    <location>
        <begin position="124"/>
        <end position="179"/>
    </location>
</feature>
<feature type="domain" description="Myb-like" evidence="8">
    <location>
        <begin position="72"/>
        <end position="123"/>
    </location>
</feature>
<dbReference type="SMART" id="SM00717">
    <property type="entry name" value="SANT"/>
    <property type="match status" value="3"/>
</dbReference>
<feature type="domain" description="Myb-like" evidence="8">
    <location>
        <begin position="176"/>
        <end position="226"/>
    </location>
</feature>
<dbReference type="GO" id="GO:0006355">
    <property type="term" value="P:regulation of DNA-templated transcription"/>
    <property type="evidence" value="ECO:0000318"/>
    <property type="project" value="GO_Central"/>
</dbReference>
<dbReference type="PANTHER" id="PTHR45614:SF232">
    <property type="entry name" value="TRANSCRIPTION FACTOR MYB3R-2"/>
    <property type="match status" value="1"/>
</dbReference>
<evidence type="ECO:0000256" key="1">
    <source>
        <dbReference type="ARBA" id="ARBA00004123"/>
    </source>
</evidence>
<feature type="region of interest" description="Disordered" evidence="7">
    <location>
        <begin position="998"/>
        <end position="1038"/>
    </location>
</feature>
<dbReference type="PANTHER" id="PTHR45614">
    <property type="entry name" value="MYB PROTEIN-RELATED"/>
    <property type="match status" value="1"/>
</dbReference>
<dbReference type="PROSITE" id="PS50090">
    <property type="entry name" value="MYB_LIKE"/>
    <property type="match status" value="3"/>
</dbReference>
<dbReference type="SUPFAM" id="SSF46689">
    <property type="entry name" value="Homeodomain-like"/>
    <property type="match status" value="2"/>
</dbReference>
<accession>A0A1Y1HMM3</accession>
<comment type="subcellular location">
    <subcellularLocation>
        <location evidence="1">Nucleus</location>
    </subcellularLocation>
</comment>
<dbReference type="Pfam" id="PF00249">
    <property type="entry name" value="Myb_DNA-binding"/>
    <property type="match status" value="3"/>
</dbReference>
<dbReference type="InterPro" id="IPR017930">
    <property type="entry name" value="Myb_dom"/>
</dbReference>
<dbReference type="FunFam" id="1.10.10.60:FF:000010">
    <property type="entry name" value="Transcriptional activator Myb isoform A"/>
    <property type="match status" value="1"/>
</dbReference>
<evidence type="ECO:0000313" key="10">
    <source>
        <dbReference type="EMBL" id="GAQ79870.1"/>
    </source>
</evidence>
<dbReference type="Gene3D" id="1.10.10.60">
    <property type="entry name" value="Homeodomain-like"/>
    <property type="match status" value="3"/>
</dbReference>
<feature type="region of interest" description="Disordered" evidence="7">
    <location>
        <begin position="525"/>
        <end position="763"/>
    </location>
</feature>
<keyword evidence="2" id="KW-0677">Repeat</keyword>
<dbReference type="GO" id="GO:0005634">
    <property type="term" value="C:nucleus"/>
    <property type="evidence" value="ECO:0000318"/>
    <property type="project" value="GO_Central"/>
</dbReference>
<keyword evidence="6" id="KW-0539">Nucleus</keyword>
<feature type="compositionally biased region" description="Low complexity" evidence="7">
    <location>
        <begin position="721"/>
        <end position="744"/>
    </location>
</feature>
<proteinExistence type="predicted"/>
<evidence type="ECO:0000256" key="7">
    <source>
        <dbReference type="SAM" id="MobiDB-lite"/>
    </source>
</evidence>
<feature type="region of interest" description="Disordered" evidence="7">
    <location>
        <begin position="880"/>
        <end position="899"/>
    </location>
</feature>
<protein>
    <submittedName>
        <fullName evidence="10">Myb superfamily transcription factor</fullName>
    </submittedName>
</protein>
<dbReference type="OrthoDB" id="2143914at2759"/>
<sequence length="1038" mass="110558">MDNQGHMQSEHDAYMAEGGVVYYDDEHMHHAHGNEMALVPVDVGNDEDDMSLSQPSASEGLPPFEGPAGKPKRRSSKGGWTPEEDDILRRAVQVHKGKNWKKIATYFPDRTDVQCLHRWQKVLNPDLVKGPWTKEEDERIAQLVAQYGAKKWSIIAQNLPGRIGKQCRERWHNHLNPVIKHTHWTEEEDAALIRAHSAFGNKWAEIARYLPGRTDNNIKNHWNSTVKKKVEQYGEAKLLEMLGADLSVPLVPVEWNPPVEAGHYGDDDDYETGGYGDEPQYGCAEYPPPPAYPPQQALPPPQQQRGRKRPFQTPPQQNGGTVPMKLPLPWGGTGPCLNFPPGPVSTLGLLAMQSGARVQTGVQLQPSLEHGYIVRQIAPPPQELPPTVIQPQATRAQPPQKVVGASEDLLAAANKAVNEYRLPEYLTGTPDGKLEVIDEQRGAENESPPHAPNSGRLFYEPPKIVSPFAGASFDSFRSPPEGKASAFSPLGITQVIGGAQSAFTTPNQVTPSQLFDGISPQSKLRSAAKTFGGTPSIFRKRPRRLDPNPSPVDPNPEPARANGEGGPREGGAVRASILEGAAESERRAAGQGNAQDGGGESVSGPLKRGAEEDETASVGGKERASERGGDREDEANEAGSKRRDGDGDAREGLVNGATENGGGTIRGGSSTRYGNGGAGADANGHVNGSAGSSGLHGKERSSEVNKGANGSGIEVGGSRGGTQKNGVGNGVGQQSLSGSPVRGMMRGGGGRTPPRKTSSIKGPSLNVAVPVHGSVLVEQPFNSLSIAAPSFRVPASRPPLAGGHSHLSKNIKARPIARASGNSPGLQKAQPLIPFVASSWTGDGGLVTAVEVRPVPAALPVMDAGDPFVSMTMPAIDSPGWRPWPSPHARQAAPSPLQRRRDEQELELFMGTGSAVDDPLGMLRHITDQSAAAVEEVENIPVEAALTSPSPRRPGDRGTGLTWLPSPSFREPFSPSLFDVSLPSPLPLREPSHLMVPMGQPSPQASGASTPMAAEQASRERGNLETYGPPIRLLKDCR</sequence>
<keyword evidence="4" id="KW-0238">DNA-binding</keyword>
<evidence type="ECO:0000256" key="5">
    <source>
        <dbReference type="ARBA" id="ARBA00023163"/>
    </source>
</evidence>
<feature type="compositionally biased region" description="Gly residues" evidence="7">
    <location>
        <begin position="709"/>
        <end position="720"/>
    </location>
</feature>
<evidence type="ECO:0000259" key="8">
    <source>
        <dbReference type="PROSITE" id="PS50090"/>
    </source>
</evidence>
<name>A0A1Y1HMM3_KLENI</name>
<evidence type="ECO:0000259" key="9">
    <source>
        <dbReference type="PROSITE" id="PS51294"/>
    </source>
</evidence>
<dbReference type="EMBL" id="DF236989">
    <property type="protein sequence ID" value="GAQ79870.1"/>
    <property type="molecule type" value="Genomic_DNA"/>
</dbReference>
<dbReference type="InterPro" id="IPR050560">
    <property type="entry name" value="MYB_TF"/>
</dbReference>
<dbReference type="InterPro" id="IPR009057">
    <property type="entry name" value="Homeodomain-like_sf"/>
</dbReference>
<evidence type="ECO:0000256" key="4">
    <source>
        <dbReference type="ARBA" id="ARBA00023125"/>
    </source>
</evidence>
<evidence type="ECO:0000256" key="3">
    <source>
        <dbReference type="ARBA" id="ARBA00023015"/>
    </source>
</evidence>
<organism evidence="10 11">
    <name type="scientific">Klebsormidium nitens</name>
    <name type="common">Green alga</name>
    <name type="synonym">Ulothrix nitens</name>
    <dbReference type="NCBI Taxonomy" id="105231"/>
    <lineage>
        <taxon>Eukaryota</taxon>
        <taxon>Viridiplantae</taxon>
        <taxon>Streptophyta</taxon>
        <taxon>Klebsormidiophyceae</taxon>
        <taxon>Klebsormidiales</taxon>
        <taxon>Klebsormidiaceae</taxon>
        <taxon>Klebsormidium</taxon>
    </lineage>
</organism>
<feature type="domain" description="HTH myb-type" evidence="9">
    <location>
        <begin position="72"/>
        <end position="123"/>
    </location>
</feature>
<dbReference type="CDD" id="cd00167">
    <property type="entry name" value="SANT"/>
    <property type="match status" value="3"/>
</dbReference>
<feature type="compositionally biased region" description="Basic and acidic residues" evidence="7">
    <location>
        <begin position="639"/>
        <end position="651"/>
    </location>
</feature>
<feature type="compositionally biased region" description="Pro residues" evidence="7">
    <location>
        <begin position="548"/>
        <end position="557"/>
    </location>
</feature>
<keyword evidence="3" id="KW-0805">Transcription regulation</keyword>
<feature type="compositionally biased region" description="Basic and acidic residues" evidence="7">
    <location>
        <begin position="620"/>
        <end position="630"/>
    </location>
</feature>
<evidence type="ECO:0000256" key="6">
    <source>
        <dbReference type="ARBA" id="ARBA00023242"/>
    </source>
</evidence>
<evidence type="ECO:0000256" key="2">
    <source>
        <dbReference type="ARBA" id="ARBA00022737"/>
    </source>
</evidence>
<dbReference type="OMA" id="TQCANEP"/>
<evidence type="ECO:0000313" key="11">
    <source>
        <dbReference type="Proteomes" id="UP000054558"/>
    </source>
</evidence>
<feature type="region of interest" description="Disordered" evidence="7">
    <location>
        <begin position="259"/>
        <end position="327"/>
    </location>
</feature>
<feature type="domain" description="Myb-like" evidence="8">
    <location>
        <begin position="124"/>
        <end position="175"/>
    </location>
</feature>
<feature type="region of interest" description="Disordered" evidence="7">
    <location>
        <begin position="44"/>
        <end position="84"/>
    </location>
</feature>
<feature type="domain" description="HTH myb-type" evidence="9">
    <location>
        <begin position="180"/>
        <end position="230"/>
    </location>
</feature>
<feature type="region of interest" description="Disordered" evidence="7">
    <location>
        <begin position="942"/>
        <end position="966"/>
    </location>
</feature>
<dbReference type="PROSITE" id="PS51294">
    <property type="entry name" value="HTH_MYB"/>
    <property type="match status" value="3"/>
</dbReference>
<dbReference type="InterPro" id="IPR001005">
    <property type="entry name" value="SANT/Myb"/>
</dbReference>
<dbReference type="FunFam" id="1.10.10.60:FF:000016">
    <property type="entry name" value="Transcriptional activator Myb isoform A"/>
    <property type="match status" value="1"/>
</dbReference>
<dbReference type="GO" id="GO:0000978">
    <property type="term" value="F:RNA polymerase II cis-regulatory region sequence-specific DNA binding"/>
    <property type="evidence" value="ECO:0000318"/>
    <property type="project" value="GO_Central"/>
</dbReference>
<dbReference type="STRING" id="105231.A0A1Y1HMM3"/>
<dbReference type="Proteomes" id="UP000054558">
    <property type="component" value="Unassembled WGS sequence"/>
</dbReference>
<keyword evidence="11" id="KW-1185">Reference proteome</keyword>